<dbReference type="EMBL" id="WUUT01000001">
    <property type="protein sequence ID" value="MXR50778.1"/>
    <property type="molecule type" value="Genomic_DNA"/>
</dbReference>
<sequence>MSEWSPASMSREWILVVALICVGLFLYSLLIAGQALLGILPAVLFGAVYVTWRFLVAVEAIADALQRIASEYERE</sequence>
<name>A0A6B0SYD6_9EURY</name>
<gene>
    <name evidence="2" type="ORF">GRX03_04050</name>
</gene>
<feature type="transmembrane region" description="Helical" evidence="1">
    <location>
        <begin position="38"/>
        <end position="58"/>
    </location>
</feature>
<organism evidence="2 3">
    <name type="scientific">Halovenus carboxidivorans</name>
    <dbReference type="NCBI Taxonomy" id="2692199"/>
    <lineage>
        <taxon>Archaea</taxon>
        <taxon>Methanobacteriati</taxon>
        <taxon>Methanobacteriota</taxon>
        <taxon>Stenosarchaea group</taxon>
        <taxon>Halobacteria</taxon>
        <taxon>Halobacteriales</taxon>
        <taxon>Haloarculaceae</taxon>
        <taxon>Halovenus</taxon>
    </lineage>
</organism>
<protein>
    <submittedName>
        <fullName evidence="2">Uncharacterized protein</fullName>
    </submittedName>
</protein>
<keyword evidence="3" id="KW-1185">Reference proteome</keyword>
<accession>A0A6B0SYD6</accession>
<evidence type="ECO:0000256" key="1">
    <source>
        <dbReference type="SAM" id="Phobius"/>
    </source>
</evidence>
<feature type="transmembrane region" description="Helical" evidence="1">
    <location>
        <begin position="12"/>
        <end position="32"/>
    </location>
</feature>
<evidence type="ECO:0000313" key="2">
    <source>
        <dbReference type="EMBL" id="MXR50778.1"/>
    </source>
</evidence>
<evidence type="ECO:0000313" key="3">
    <source>
        <dbReference type="Proteomes" id="UP000466535"/>
    </source>
</evidence>
<keyword evidence="1" id="KW-1133">Transmembrane helix</keyword>
<dbReference type="RefSeq" id="WP_159762876.1">
    <property type="nucleotide sequence ID" value="NZ_WUUT01000001.1"/>
</dbReference>
<dbReference type="AlphaFoldDB" id="A0A6B0SYD6"/>
<keyword evidence="1" id="KW-0812">Transmembrane</keyword>
<proteinExistence type="predicted"/>
<dbReference type="Proteomes" id="UP000466535">
    <property type="component" value="Unassembled WGS sequence"/>
</dbReference>
<dbReference type="InterPro" id="IPR058379">
    <property type="entry name" value="DUF8066"/>
</dbReference>
<reference evidence="2 3" key="1">
    <citation type="submission" date="2019-12" db="EMBL/GenBank/DDBJ databases">
        <title>Isolation and characterization of three novel carbon monoxide-oxidizing members of Halobacteria from salione crusts and soils.</title>
        <authorList>
            <person name="Myers M.R."/>
            <person name="King G.M."/>
        </authorList>
    </citation>
    <scope>NUCLEOTIDE SEQUENCE [LARGE SCALE GENOMIC DNA]</scope>
    <source>
        <strain evidence="2 3">WSH3</strain>
    </source>
</reference>
<dbReference type="OrthoDB" id="270662at2157"/>
<dbReference type="Pfam" id="PF26262">
    <property type="entry name" value="DUF8066"/>
    <property type="match status" value="1"/>
</dbReference>
<comment type="caution">
    <text evidence="2">The sequence shown here is derived from an EMBL/GenBank/DDBJ whole genome shotgun (WGS) entry which is preliminary data.</text>
</comment>
<keyword evidence="1" id="KW-0472">Membrane</keyword>